<keyword evidence="5 10" id="KW-0560">Oxidoreductase</keyword>
<evidence type="ECO:0000256" key="8">
    <source>
        <dbReference type="ARBA" id="ARBA00023209"/>
    </source>
</evidence>
<accession>A0ABZ2BWS7</accession>
<proteinExistence type="predicted"/>
<keyword evidence="1" id="KW-0963">Cytoplasm</keyword>
<keyword evidence="4" id="KW-0521">NADP</keyword>
<dbReference type="SUPFAM" id="SSF56796">
    <property type="entry name" value="Dehydroquinate synthase-like"/>
    <property type="match status" value="1"/>
</dbReference>
<evidence type="ECO:0000256" key="3">
    <source>
        <dbReference type="ARBA" id="ARBA00022723"/>
    </source>
</evidence>
<keyword evidence="3" id="KW-0479">Metal-binding</keyword>
<dbReference type="PANTHER" id="PTHR43616:SF5">
    <property type="entry name" value="GLYCEROL DEHYDROGENASE 1"/>
    <property type="match status" value="1"/>
</dbReference>
<keyword evidence="9" id="KW-1208">Phospholipid metabolism</keyword>
<evidence type="ECO:0000256" key="2">
    <source>
        <dbReference type="ARBA" id="ARBA00022516"/>
    </source>
</evidence>
<evidence type="ECO:0000256" key="1">
    <source>
        <dbReference type="ARBA" id="ARBA00022490"/>
    </source>
</evidence>
<dbReference type="Pfam" id="PF13685">
    <property type="entry name" value="Fe-ADH_2"/>
    <property type="match status" value="1"/>
</dbReference>
<sequence>MSTWTSQMDSLIAPAVARSEVTDEVVLGAGRLRDTGALVARMTRMPRVLLCADEAGFQAAGQAVVTSLEAAGFEVEAHVLPVNPLPKASVEEAEPFRVALAADADLFPVSVGSGVINDLTKYAAFRTDRRYVTVATAASMDGYTSAGAPLAENGFKVTIPTRAPIAMLADLDIIATAPAEMNGWGYGDLAGKVPAGGDWILADALGVEPIDTVAWPMVQDHLKGWLAGPDGVRSGERDSLARLFVGLAAVGFAMEAHASSRPASGADHQIAHMWEMEGLTHQDQKVSHGAAVSVGCVAALALFDWLLDQDLSRLNVADILGATPSLQARKEALLNAIDAPKIAQKAGVELEAKFATADVHAARLMVLKDCWPALRNRLQSHLYRHQDMADMLRQAGAPAFARQIGVTPEHLLSTMRAATFIRRRYTIFDLLHDIGQTEAAFAAVMPKLISGKSAMAS</sequence>
<dbReference type="Proteomes" id="UP001318682">
    <property type="component" value="Chromosome"/>
</dbReference>
<evidence type="ECO:0000256" key="9">
    <source>
        <dbReference type="ARBA" id="ARBA00023264"/>
    </source>
</evidence>
<dbReference type="CDD" id="cd08175">
    <property type="entry name" value="G1PDH"/>
    <property type="match status" value="1"/>
</dbReference>
<evidence type="ECO:0000256" key="4">
    <source>
        <dbReference type="ARBA" id="ARBA00022857"/>
    </source>
</evidence>
<keyword evidence="11" id="KW-1185">Reference proteome</keyword>
<evidence type="ECO:0000256" key="7">
    <source>
        <dbReference type="ARBA" id="ARBA00023098"/>
    </source>
</evidence>
<gene>
    <name evidence="10" type="primary">egsA</name>
    <name evidence="10" type="ORF">ROLI_027120</name>
</gene>
<keyword evidence="6" id="KW-0520">NAD</keyword>
<keyword evidence="2" id="KW-0444">Lipid biosynthesis</keyword>
<dbReference type="Gene3D" id="3.40.50.1970">
    <property type="match status" value="1"/>
</dbReference>
<dbReference type="Gene3D" id="1.20.1090.10">
    <property type="entry name" value="Dehydroquinate synthase-like - alpha domain"/>
    <property type="match status" value="1"/>
</dbReference>
<protein>
    <submittedName>
        <fullName evidence="10">Glycerol-1-phosphate dehydrogenase [NAD(P)+]</fullName>
        <ecNumber evidence="10">1.1.1.261</ecNumber>
    </submittedName>
</protein>
<evidence type="ECO:0000313" key="11">
    <source>
        <dbReference type="Proteomes" id="UP001318682"/>
    </source>
</evidence>
<keyword evidence="7" id="KW-0443">Lipid metabolism</keyword>
<dbReference type="EC" id="1.1.1.261" evidence="10"/>
<name>A0ABZ2BWS7_9RHOB</name>
<dbReference type="EMBL" id="CP143423">
    <property type="protein sequence ID" value="WVX49617.1"/>
    <property type="molecule type" value="Genomic_DNA"/>
</dbReference>
<keyword evidence="8" id="KW-0594">Phospholipid biosynthesis</keyword>
<dbReference type="InterPro" id="IPR032837">
    <property type="entry name" value="G1PDH"/>
</dbReference>
<dbReference type="GO" id="GO:0050492">
    <property type="term" value="F:glycerol-1-phosphate dehydrogenase [NAD(P)+] activity"/>
    <property type="evidence" value="ECO:0007669"/>
    <property type="project" value="UniProtKB-EC"/>
</dbReference>
<evidence type="ECO:0000313" key="10">
    <source>
        <dbReference type="EMBL" id="WVX49617.1"/>
    </source>
</evidence>
<reference evidence="11" key="1">
    <citation type="submission" date="2024-01" db="EMBL/GenBank/DDBJ databases">
        <title>Roseobacter fucihabitans sp. nov., isolated from the brown alga Fucus spiralis.</title>
        <authorList>
            <person name="Hahnke S."/>
            <person name="Berger M."/>
            <person name="Schlingloff A."/>
            <person name="Athale I."/>
            <person name="Neumann-Schaal M."/>
            <person name="Adenaya A."/>
            <person name="Poehlein A."/>
            <person name="Daniel R."/>
            <person name="Pertersen J."/>
            <person name="Brinkhoff T."/>
        </authorList>
    </citation>
    <scope>NUCLEOTIDE SEQUENCE [LARGE SCALE GENOMIC DNA]</scope>
    <source>
        <strain evidence="11">B14</strain>
    </source>
</reference>
<evidence type="ECO:0000256" key="6">
    <source>
        <dbReference type="ARBA" id="ARBA00023027"/>
    </source>
</evidence>
<dbReference type="RefSeq" id="WP_187430308.1">
    <property type="nucleotide sequence ID" value="NZ_CP143423.1"/>
</dbReference>
<dbReference type="PANTHER" id="PTHR43616">
    <property type="entry name" value="GLYCEROL DEHYDROGENASE"/>
    <property type="match status" value="1"/>
</dbReference>
<evidence type="ECO:0000256" key="5">
    <source>
        <dbReference type="ARBA" id="ARBA00023002"/>
    </source>
</evidence>
<dbReference type="InterPro" id="IPR016205">
    <property type="entry name" value="Glycerol_DH"/>
</dbReference>
<organism evidence="10 11">
    <name type="scientific">Roseobacter fucihabitans</name>
    <dbReference type="NCBI Taxonomy" id="1537242"/>
    <lineage>
        <taxon>Bacteria</taxon>
        <taxon>Pseudomonadati</taxon>
        <taxon>Pseudomonadota</taxon>
        <taxon>Alphaproteobacteria</taxon>
        <taxon>Rhodobacterales</taxon>
        <taxon>Roseobacteraceae</taxon>
        <taxon>Roseobacter</taxon>
    </lineage>
</organism>